<organism evidence="1 2">
    <name type="scientific">Amycolatopsis coloradensis</name>
    <dbReference type="NCBI Taxonomy" id="76021"/>
    <lineage>
        <taxon>Bacteria</taxon>
        <taxon>Bacillati</taxon>
        <taxon>Actinomycetota</taxon>
        <taxon>Actinomycetes</taxon>
        <taxon>Pseudonocardiales</taxon>
        <taxon>Pseudonocardiaceae</taxon>
        <taxon>Amycolatopsis</taxon>
    </lineage>
</organism>
<dbReference type="Proteomes" id="UP001456344">
    <property type="component" value="Chromosome"/>
</dbReference>
<sequence>MRGRVGVGHFLDPPTLLASGPVQFPRRIERLLWHLGATSVVNIDGPGDEGGDILAKLRGREWVLQCKWKSRGPVGEEAVDEVARARDSYRVTRAAVVTNSRFSPTARRRAAELGRIGPPIALWDGGHLERAFSGLPDHFGQVRRRDYQDQAVARLKADLRSTGRGLLVLATGLGKTVVGGEVIGEYLQNNPKARVLVVAHAKDLVHQLERALWRHLPKGVETRLLTGDLKADKMDGLTCATVGSALSAAEFGYRPELVMVDEAHHLSADGQYEQLLRLLERSWQFGVTATPWRGDAYDITDRLGEPSFTLGIEEGMRRGYLAQVDYKLFVDDIDWDAVKAASIYSYGLSELNSKLFLPERDDAVRDELAAVWARTTRPRAIVFCRTIEHAERVARLLRQTPLWTGAEAVHNDLSKRDRQRRLLDFAAGRTPILTAVDILNEGVDVPDVNILCFARVTHSRRIFVQQLGRGLRLSEGKERVTVLDFVSDLRRIAAALNLKRSLEASGTLEVLANFSPSRIDFSDQLVEALMDEWIKDAASLETAFDEYRLQFPEVPFTLE</sequence>
<dbReference type="EMBL" id="CP150484">
    <property type="protein sequence ID" value="WYW16035.1"/>
    <property type="molecule type" value="Genomic_DNA"/>
</dbReference>
<proteinExistence type="predicted"/>
<name>A0ACD5B9G0_9PSEU</name>
<keyword evidence="1" id="KW-0378">Hydrolase</keyword>
<keyword evidence="1" id="KW-0067">ATP-binding</keyword>
<accession>A0ACD5B9G0</accession>
<keyword evidence="1" id="KW-0547">Nucleotide-binding</keyword>
<evidence type="ECO:0000313" key="1">
    <source>
        <dbReference type="EMBL" id="WYW16035.1"/>
    </source>
</evidence>
<gene>
    <name evidence="1" type="ORF">LCL61_10780</name>
</gene>
<keyword evidence="2" id="KW-1185">Reference proteome</keyword>
<protein>
    <submittedName>
        <fullName evidence="1">DEAD/DEAH box helicase family protein</fullName>
    </submittedName>
</protein>
<keyword evidence="1" id="KW-0347">Helicase</keyword>
<evidence type="ECO:0000313" key="2">
    <source>
        <dbReference type="Proteomes" id="UP001456344"/>
    </source>
</evidence>
<reference evidence="1" key="1">
    <citation type="submission" date="2023-10" db="EMBL/GenBank/DDBJ databases">
        <title>Whole genome sequencing of actinobacterial strain Amycolatopsis sp. (BCA-696) identifies the underlying plant growth-promoting genes.</title>
        <authorList>
            <person name="Gandham P."/>
            <person name="Vadla N."/>
            <person name="Saji A."/>
            <person name="Srinivas V."/>
            <person name="Ruperao P."/>
            <person name="Selvanayagam S."/>
            <person name="Saxena R.K."/>
            <person name="Rathore A."/>
            <person name="Gopalakrishnan S."/>
            <person name="Thakur V."/>
        </authorList>
    </citation>
    <scope>NUCLEOTIDE SEQUENCE</scope>
    <source>
        <strain evidence="1">BCA-696</strain>
    </source>
</reference>